<dbReference type="GO" id="GO:0003677">
    <property type="term" value="F:DNA binding"/>
    <property type="evidence" value="ECO:0007669"/>
    <property type="project" value="InterPro"/>
</dbReference>
<evidence type="ECO:0000259" key="1">
    <source>
        <dbReference type="PROSITE" id="PS50943"/>
    </source>
</evidence>
<dbReference type="PROSITE" id="PS50943">
    <property type="entry name" value="HTH_CROC1"/>
    <property type="match status" value="1"/>
</dbReference>
<sequence length="71" mass="7758">MTRRVSPIVATLAARRRALGMTQDVLADACGWSPALISKWETGKCEPRPAQIDHVAKALKARVSWSVEDLA</sequence>
<protein>
    <submittedName>
        <fullName evidence="2">HTH_XRE domain containing protein</fullName>
    </submittedName>
</protein>
<dbReference type="EMBL" id="LR796791">
    <property type="protein sequence ID" value="CAB4166547.1"/>
    <property type="molecule type" value="Genomic_DNA"/>
</dbReference>
<dbReference type="CDD" id="cd00093">
    <property type="entry name" value="HTH_XRE"/>
    <property type="match status" value="1"/>
</dbReference>
<name>A0A6J5P5T5_9CAUD</name>
<proteinExistence type="predicted"/>
<dbReference type="SUPFAM" id="SSF47413">
    <property type="entry name" value="lambda repressor-like DNA-binding domains"/>
    <property type="match status" value="1"/>
</dbReference>
<dbReference type="Pfam" id="PF13560">
    <property type="entry name" value="HTH_31"/>
    <property type="match status" value="1"/>
</dbReference>
<feature type="domain" description="HTH cro/C1-type" evidence="1">
    <location>
        <begin position="12"/>
        <end position="66"/>
    </location>
</feature>
<dbReference type="InterPro" id="IPR010982">
    <property type="entry name" value="Lambda_DNA-bd_dom_sf"/>
</dbReference>
<gene>
    <name evidence="2" type="ORF">UFOVP853_40</name>
</gene>
<reference evidence="2" key="1">
    <citation type="submission" date="2020-04" db="EMBL/GenBank/DDBJ databases">
        <authorList>
            <person name="Chiriac C."/>
            <person name="Salcher M."/>
            <person name="Ghai R."/>
            <person name="Kavagutti S V."/>
        </authorList>
    </citation>
    <scope>NUCLEOTIDE SEQUENCE</scope>
</reference>
<dbReference type="SMART" id="SM00530">
    <property type="entry name" value="HTH_XRE"/>
    <property type="match status" value="1"/>
</dbReference>
<dbReference type="InterPro" id="IPR001387">
    <property type="entry name" value="Cro/C1-type_HTH"/>
</dbReference>
<organism evidence="2">
    <name type="scientific">uncultured Caudovirales phage</name>
    <dbReference type="NCBI Taxonomy" id="2100421"/>
    <lineage>
        <taxon>Viruses</taxon>
        <taxon>Duplodnaviria</taxon>
        <taxon>Heunggongvirae</taxon>
        <taxon>Uroviricota</taxon>
        <taxon>Caudoviricetes</taxon>
        <taxon>Peduoviridae</taxon>
        <taxon>Maltschvirus</taxon>
        <taxon>Maltschvirus maltsch</taxon>
    </lineage>
</organism>
<evidence type="ECO:0000313" key="2">
    <source>
        <dbReference type="EMBL" id="CAB4166547.1"/>
    </source>
</evidence>
<accession>A0A6J5P5T5</accession>
<dbReference type="Gene3D" id="1.10.260.40">
    <property type="entry name" value="lambda repressor-like DNA-binding domains"/>
    <property type="match status" value="1"/>
</dbReference>